<evidence type="ECO:0000313" key="2">
    <source>
        <dbReference type="EMBL" id="PAU81660.1"/>
    </source>
</evidence>
<feature type="compositionally biased region" description="Basic and acidic residues" evidence="1">
    <location>
        <begin position="293"/>
        <end position="302"/>
    </location>
</feature>
<evidence type="ECO:0000256" key="1">
    <source>
        <dbReference type="SAM" id="MobiDB-lite"/>
    </source>
</evidence>
<evidence type="ECO:0000313" key="3">
    <source>
        <dbReference type="Proteomes" id="UP000218896"/>
    </source>
</evidence>
<reference evidence="2 3" key="1">
    <citation type="submission" date="2017-08" db="EMBL/GenBank/DDBJ databases">
        <title>Halovibrio sewagensis sp. nov., isolated from wastewater of high salinity.</title>
        <authorList>
            <person name="Dong X."/>
            <person name="Zhang G."/>
        </authorList>
    </citation>
    <scope>NUCLEOTIDE SEQUENCE [LARGE SCALE GENOMIC DNA]</scope>
    <source>
        <strain evidence="2 3">YL5-2</strain>
    </source>
</reference>
<comment type="caution">
    <text evidence="2">The sequence shown here is derived from an EMBL/GenBank/DDBJ whole genome shotgun (WGS) entry which is preliminary data.</text>
</comment>
<dbReference type="EMBL" id="NSKD01000001">
    <property type="protein sequence ID" value="PAU81660.1"/>
    <property type="molecule type" value="Genomic_DNA"/>
</dbReference>
<dbReference type="Proteomes" id="UP000218896">
    <property type="component" value="Unassembled WGS sequence"/>
</dbReference>
<dbReference type="NCBIfam" id="TIGR02547">
    <property type="entry name" value="casA_cse1"/>
    <property type="match status" value="1"/>
</dbReference>
<dbReference type="RefSeq" id="WP_095615765.1">
    <property type="nucleotide sequence ID" value="NZ_NSKD01000001.1"/>
</dbReference>
<organism evidence="2 3">
    <name type="scientific">Halovibrio salipaludis</name>
    <dbReference type="NCBI Taxonomy" id="2032626"/>
    <lineage>
        <taxon>Bacteria</taxon>
        <taxon>Pseudomonadati</taxon>
        <taxon>Pseudomonadota</taxon>
        <taxon>Gammaproteobacteria</taxon>
        <taxon>Oceanospirillales</taxon>
        <taxon>Halomonadaceae</taxon>
        <taxon>Halovibrio</taxon>
    </lineage>
</organism>
<feature type="region of interest" description="Disordered" evidence="1">
    <location>
        <begin position="291"/>
        <end position="310"/>
    </location>
</feature>
<dbReference type="InterPro" id="IPR013381">
    <property type="entry name" value="CRISPR-assoc_prot_Cse1"/>
</dbReference>
<dbReference type="CDD" id="cd09729">
    <property type="entry name" value="Cse1_I-E"/>
    <property type="match status" value="1"/>
</dbReference>
<gene>
    <name evidence="2" type="primary">casA</name>
    <name evidence="2" type="ORF">CK501_00465</name>
</gene>
<dbReference type="Gene3D" id="1.10.132.100">
    <property type="match status" value="1"/>
</dbReference>
<accession>A0A2A2F9Y4</accession>
<dbReference type="Pfam" id="PF09481">
    <property type="entry name" value="CRISPR_Cse1"/>
    <property type="match status" value="1"/>
</dbReference>
<dbReference type="AlphaFoldDB" id="A0A2A2F9Y4"/>
<sequence length="541" mass="61675">MNLLKDPWLPLKHKNGEIRYHQVSSITSSDIIDLALPRADFQGAAYQFLIGLLHTALAPEDTDQWLEQFSDPPSSVELDQALAPFIDSFFLDSDGPSFMQDYDSLENENAVPASSLLIDAPGANTIKNNTDHFVKAGRADTFCPDCSAIALFTMQINAPSGGKGYRTGLRGGGPLTTLVMPESPDTPLWQKLWLNVLDRETFEHPESDPDSPHLFPWMGPTRTSEHGEQTRLDDVHPFQMFWSMPRRFRLAFENIDSYCDLCGRHSHSVVSKVRVRNYGINYDGPWRHPLTPYRRDPKKPEEPPISIKGQPGGIGYRHWESLVLEDKEDHGNLPAPVVLDYPRKVDEAAMGNTTLPRIARIWAFGYDMDNMKPRCWYAAQVPLIALPPSKQDRLLDWLKVLLNLAQASAMQVRNEVKGAWFKNPKEVKGDLTFVENRFWERTEHTFYQLLKELAQRLIEQEVSRLPPEPAAQWFRHVQSQAIEVFDEFALSGPADTANMKRITHARNQLLSWFTRNKTAKDFRKQAGIERTNTTNTKKEPS</sequence>
<keyword evidence="3" id="KW-1185">Reference proteome</keyword>
<dbReference type="OrthoDB" id="5392377at2"/>
<proteinExistence type="predicted"/>
<name>A0A2A2F9Y4_9GAMM</name>
<protein>
    <submittedName>
        <fullName evidence="2">Type I-E CRISPR-associated protein Cse1/CasA</fullName>
    </submittedName>
</protein>